<keyword evidence="1" id="KW-1133">Transmembrane helix</keyword>
<dbReference type="Gene3D" id="3.40.190.10">
    <property type="entry name" value="Periplasmic binding protein-like II"/>
    <property type="match status" value="2"/>
</dbReference>
<dbReference type="InterPro" id="IPR001638">
    <property type="entry name" value="Solute-binding_3/MltF_N"/>
</dbReference>
<dbReference type="SUPFAM" id="SSF53850">
    <property type="entry name" value="Periplasmic binding protein-like II"/>
    <property type="match status" value="1"/>
</dbReference>
<evidence type="ECO:0000259" key="2">
    <source>
        <dbReference type="Pfam" id="PF00497"/>
    </source>
</evidence>
<keyword evidence="4" id="KW-1185">Reference proteome</keyword>
<dbReference type="Proteomes" id="UP000660708">
    <property type="component" value="Unassembled WGS sequence"/>
</dbReference>
<feature type="transmembrane region" description="Helical" evidence="1">
    <location>
        <begin position="20"/>
        <end position="40"/>
    </location>
</feature>
<organism evidence="3 4">
    <name type="scientific">Pseudoalteromonas peptidolytica F12-50-A1</name>
    <dbReference type="NCBI Taxonomy" id="1315280"/>
    <lineage>
        <taxon>Bacteria</taxon>
        <taxon>Pseudomonadati</taxon>
        <taxon>Pseudomonadota</taxon>
        <taxon>Gammaproteobacteria</taxon>
        <taxon>Alteromonadales</taxon>
        <taxon>Pseudoalteromonadaceae</taxon>
        <taxon>Pseudoalteromonas</taxon>
    </lineage>
</organism>
<dbReference type="PANTHER" id="PTHR38834">
    <property type="entry name" value="PERIPLASMIC SUBSTRATE BINDING PROTEIN FAMILY 3"/>
    <property type="match status" value="1"/>
</dbReference>
<keyword evidence="1" id="KW-0472">Membrane</keyword>
<evidence type="ECO:0000256" key="1">
    <source>
        <dbReference type="SAM" id="Phobius"/>
    </source>
</evidence>
<proteinExistence type="predicted"/>
<protein>
    <recommendedName>
        <fullName evidence="2">Solute-binding protein family 3/N-terminal domain-containing protein</fullName>
    </recommendedName>
</protein>
<dbReference type="EMBL" id="AQHF01000034">
    <property type="protein sequence ID" value="MBE0349169.1"/>
    <property type="molecule type" value="Genomic_DNA"/>
</dbReference>
<gene>
    <name evidence="3" type="ORF">PPEP_b1107</name>
</gene>
<evidence type="ECO:0000313" key="3">
    <source>
        <dbReference type="EMBL" id="MBE0349169.1"/>
    </source>
</evidence>
<dbReference type="AlphaFoldDB" id="A0A8I0N248"/>
<dbReference type="Pfam" id="PF00497">
    <property type="entry name" value="SBP_bac_3"/>
    <property type="match status" value="1"/>
</dbReference>
<keyword evidence="1" id="KW-0812">Transmembrane</keyword>
<reference evidence="3 4" key="1">
    <citation type="submission" date="2015-06" db="EMBL/GenBank/DDBJ databases">
        <title>Genome sequence of Pseudoalteromonas peptidolytica.</title>
        <authorList>
            <person name="Xie B.-B."/>
            <person name="Rong J.-C."/>
            <person name="Qin Q.-L."/>
            <person name="Zhang Y.-Z."/>
        </authorList>
    </citation>
    <scope>NUCLEOTIDE SEQUENCE [LARGE SCALE GENOMIC DNA]</scope>
    <source>
        <strain evidence="3 4">F12-50-A1</strain>
    </source>
</reference>
<sequence>MLHELNRNCKSLTEKAAWRCPFFVMWPLLLILLLSGVSYANTLLVVTEEWRPYNYTNDEGVIVGRATDKVREVLSMEGVNYEIKSFPWIRAMETAKSRPNTLIYTIYRTTQREEDYEWACPLIRPVPMYFFKLKSRKDIKVTQLEDAKNYTSAVVKGSLYHEFLLKNGFITGKHLIVSAESTSFYKPFFRGRIDLVMSTEYLMGEALAAADMEYEDVELLVEVTKANQQRGCMAFNKQTDPLIIKKVRRALAEHNNKFVGP</sequence>
<accession>A0A8I0N248</accession>
<evidence type="ECO:0000313" key="4">
    <source>
        <dbReference type="Proteomes" id="UP000660708"/>
    </source>
</evidence>
<feature type="domain" description="Solute-binding protein family 3/N-terminal" evidence="2">
    <location>
        <begin position="46"/>
        <end position="253"/>
    </location>
</feature>
<dbReference type="PANTHER" id="PTHR38834:SF3">
    <property type="entry name" value="SOLUTE-BINDING PROTEIN FAMILY 3_N-TERMINAL DOMAIN-CONTAINING PROTEIN"/>
    <property type="match status" value="1"/>
</dbReference>
<name>A0A8I0N248_9GAMM</name>
<comment type="caution">
    <text evidence="3">The sequence shown here is derived from an EMBL/GenBank/DDBJ whole genome shotgun (WGS) entry which is preliminary data.</text>
</comment>